<reference evidence="3 4" key="1">
    <citation type="submission" date="2015-07" db="EMBL/GenBank/DDBJ databases">
        <authorList>
            <person name="Noorani M."/>
        </authorList>
    </citation>
    <scope>NUCLEOTIDE SEQUENCE [LARGE SCALE GENOMIC DNA]</scope>
    <source>
        <strain evidence="3 4">CECT 5088</strain>
    </source>
</reference>
<dbReference type="CDD" id="cd17260">
    <property type="entry name" value="RMtype1_S_EcoEI-TRD1-CR1_like"/>
    <property type="match status" value="2"/>
</dbReference>
<proteinExistence type="predicted"/>
<dbReference type="EMBL" id="CXPG01000020">
    <property type="protein sequence ID" value="CTQ33932.1"/>
    <property type="molecule type" value="Genomic_DNA"/>
</dbReference>
<dbReference type="STRING" id="282197.SAMN04488517_11434"/>
<organism evidence="3 4">
    <name type="scientific">Jannaschia rubra</name>
    <dbReference type="NCBI Taxonomy" id="282197"/>
    <lineage>
        <taxon>Bacteria</taxon>
        <taxon>Pseudomonadati</taxon>
        <taxon>Pseudomonadota</taxon>
        <taxon>Alphaproteobacteria</taxon>
        <taxon>Rhodobacterales</taxon>
        <taxon>Roseobacteraceae</taxon>
        <taxon>Jannaschia</taxon>
    </lineage>
</organism>
<dbReference type="OrthoDB" id="512700at2"/>
<evidence type="ECO:0000313" key="4">
    <source>
        <dbReference type="Proteomes" id="UP000048908"/>
    </source>
</evidence>
<keyword evidence="4" id="KW-1185">Reference proteome</keyword>
<gene>
    <name evidence="3" type="ORF">JAN5088_02721</name>
</gene>
<dbReference type="InterPro" id="IPR044946">
    <property type="entry name" value="Restrct_endonuc_typeI_TRD_sf"/>
</dbReference>
<protein>
    <recommendedName>
        <fullName evidence="5">EcoKI restriction-modification system protein HsdS</fullName>
    </recommendedName>
</protein>
<keyword evidence="2" id="KW-0238">DNA-binding</keyword>
<dbReference type="PANTHER" id="PTHR43140">
    <property type="entry name" value="TYPE-1 RESTRICTION ENZYME ECOKI SPECIFICITY PROTEIN"/>
    <property type="match status" value="1"/>
</dbReference>
<sequence>MSVRLRHLVDLAPRPHRRLPEDLPVSFAPMDALKNGLGGLGEMDVRPCGDLAKGSYNFFANGDILLAKVTPCFENGKKALTADLENGMGFATSEVHVVRPRRGKIDSRFLLYLFSSEEFRAECMATMTGSGGLRRVSESAILNHRPTVTDPKAQKAIANFLDRETARIHQLIEKKERLSVIIDLRRIAVITAAVGGDIGPAAKAIDHSTSDHQARLRFMLEVAPSAQEIENLTAEDDVTFAPMDSLFDGLGGLDATRSRPLGEVSSGSYNYFRNGDILLAKVTPCFENGKKALAGNLINGVGYATSEVHVFRASPNKLDARFLIYLLSSEDFRAEGMKSMTGSGGLKRVGDAAVLNYRPKIGNVDLQRKVADFLDGEMSAFEAIKGRTKVSIDKLQEYRAALITAAVTGQINIATYGRRGTTDRALDRIEAEMDA</sequence>
<dbReference type="GO" id="GO:0009307">
    <property type="term" value="P:DNA restriction-modification system"/>
    <property type="evidence" value="ECO:0007669"/>
    <property type="project" value="UniProtKB-KW"/>
</dbReference>
<evidence type="ECO:0008006" key="5">
    <source>
        <dbReference type="Google" id="ProtNLM"/>
    </source>
</evidence>
<evidence type="ECO:0000313" key="3">
    <source>
        <dbReference type="EMBL" id="CTQ33932.1"/>
    </source>
</evidence>
<dbReference type="Proteomes" id="UP000048908">
    <property type="component" value="Unassembled WGS sequence"/>
</dbReference>
<name>A0A0M6XTA2_9RHOB</name>
<dbReference type="SUPFAM" id="SSF116734">
    <property type="entry name" value="DNA methylase specificity domain"/>
    <property type="match status" value="2"/>
</dbReference>
<evidence type="ECO:0000256" key="1">
    <source>
        <dbReference type="ARBA" id="ARBA00022747"/>
    </source>
</evidence>
<dbReference type="RefSeq" id="WP_143114976.1">
    <property type="nucleotide sequence ID" value="NZ_CXPG01000020.1"/>
</dbReference>
<dbReference type="AlphaFoldDB" id="A0A0M6XTA2"/>
<evidence type="ECO:0000256" key="2">
    <source>
        <dbReference type="ARBA" id="ARBA00023125"/>
    </source>
</evidence>
<keyword evidence="1" id="KW-0680">Restriction system</keyword>
<dbReference type="GO" id="GO:0003677">
    <property type="term" value="F:DNA binding"/>
    <property type="evidence" value="ECO:0007669"/>
    <property type="project" value="UniProtKB-KW"/>
</dbReference>
<dbReference type="InterPro" id="IPR051212">
    <property type="entry name" value="Type-I_RE_S_subunit"/>
</dbReference>
<dbReference type="Gene3D" id="3.90.220.20">
    <property type="entry name" value="DNA methylase specificity domains"/>
    <property type="match status" value="4"/>
</dbReference>
<dbReference type="PANTHER" id="PTHR43140:SF1">
    <property type="entry name" value="TYPE I RESTRICTION ENZYME ECOKI SPECIFICITY SUBUNIT"/>
    <property type="match status" value="1"/>
</dbReference>
<accession>A0A0M6XTA2</accession>